<dbReference type="Proteomes" id="UP001582793">
    <property type="component" value="Unassembled WGS sequence"/>
</dbReference>
<dbReference type="Pfam" id="PF04480">
    <property type="entry name" value="DUF559"/>
    <property type="match status" value="1"/>
</dbReference>
<dbReference type="SUPFAM" id="SSF52980">
    <property type="entry name" value="Restriction endonuclease-like"/>
    <property type="match status" value="1"/>
</dbReference>
<gene>
    <name evidence="2" type="ORF">AAFH96_31200</name>
</gene>
<comment type="caution">
    <text evidence="2">The sequence shown here is derived from an EMBL/GenBank/DDBJ whole genome shotgun (WGS) entry which is preliminary data.</text>
</comment>
<dbReference type="Gene3D" id="3.40.960.10">
    <property type="entry name" value="VSR Endonuclease"/>
    <property type="match status" value="1"/>
</dbReference>
<sequence length="308" mass="34640">MPRVAQVPRELAFLPFRASRAIASGLLTKRMLRGRSWHRLLPDVYVHADGYQPDDHRMWCDAVALTLPPGAAICGRSAAYLWGVPLLDRRSPVSVVLPGTYRPRRRERVVVSYYRLPAGDITRFANLPVTTPARTAFDLGRLLPRVEAVVAVDALLARRVVRVDTLAGYLAAHPPCPGIRQLRQVLALAEPLSGSPMETRLRLVLVDGGLPPPVAQHEVHDHRGRFVGRVDLAYPRWRIAIEYEGDHHRERTQFRRDVARLNDLRACGWLVLRFTADDVLRHPERIIALVHQAVAERGRPTRSGGQPC</sequence>
<dbReference type="InterPro" id="IPR007569">
    <property type="entry name" value="DUF559"/>
</dbReference>
<name>A0ABV5CZU5_9ACTN</name>
<organism evidence="2 3">
    <name type="scientific">Polymorphospora lycopeni</name>
    <dbReference type="NCBI Taxonomy" id="3140240"/>
    <lineage>
        <taxon>Bacteria</taxon>
        <taxon>Bacillati</taxon>
        <taxon>Actinomycetota</taxon>
        <taxon>Actinomycetes</taxon>
        <taxon>Micromonosporales</taxon>
        <taxon>Micromonosporaceae</taxon>
        <taxon>Polymorphospora</taxon>
    </lineage>
</organism>
<feature type="domain" description="DUF559" evidence="1">
    <location>
        <begin position="230"/>
        <end position="293"/>
    </location>
</feature>
<proteinExistence type="predicted"/>
<keyword evidence="3" id="KW-1185">Reference proteome</keyword>
<dbReference type="RefSeq" id="WP_375736595.1">
    <property type="nucleotide sequence ID" value="NZ_JBCGDC010000149.1"/>
</dbReference>
<accession>A0ABV5CZU5</accession>
<dbReference type="InterPro" id="IPR011335">
    <property type="entry name" value="Restrct_endonuc-II-like"/>
</dbReference>
<protein>
    <submittedName>
        <fullName evidence="2">DUF559 domain-containing protein</fullName>
    </submittedName>
</protein>
<dbReference type="EMBL" id="JBCGDC010000149">
    <property type="protein sequence ID" value="MFB6397525.1"/>
    <property type="molecule type" value="Genomic_DNA"/>
</dbReference>
<evidence type="ECO:0000259" key="1">
    <source>
        <dbReference type="Pfam" id="PF04480"/>
    </source>
</evidence>
<evidence type="ECO:0000313" key="3">
    <source>
        <dbReference type="Proteomes" id="UP001582793"/>
    </source>
</evidence>
<reference evidence="2 3" key="1">
    <citation type="submission" date="2024-04" db="EMBL/GenBank/DDBJ databases">
        <title>Polymorphospora sp. isolated from Baiyangdian Lake in Xiong'an New Area.</title>
        <authorList>
            <person name="Zhang X."/>
            <person name="Liu J."/>
        </authorList>
    </citation>
    <scope>NUCLEOTIDE SEQUENCE [LARGE SCALE GENOMIC DNA]</scope>
    <source>
        <strain evidence="2 3">2-325</strain>
    </source>
</reference>
<evidence type="ECO:0000313" key="2">
    <source>
        <dbReference type="EMBL" id="MFB6397525.1"/>
    </source>
</evidence>